<organism evidence="3 4">
    <name type="scientific">Coprococcus comes</name>
    <dbReference type="NCBI Taxonomy" id="410072"/>
    <lineage>
        <taxon>Bacteria</taxon>
        <taxon>Bacillati</taxon>
        <taxon>Bacillota</taxon>
        <taxon>Clostridia</taxon>
        <taxon>Lachnospirales</taxon>
        <taxon>Lachnospiraceae</taxon>
        <taxon>Coprococcus</taxon>
    </lineage>
</organism>
<feature type="compositionally biased region" description="Basic and acidic residues" evidence="2">
    <location>
        <begin position="85"/>
        <end position="97"/>
    </location>
</feature>
<accession>A0A3R6H2Y4</accession>
<sequence length="410" mass="48091">MRLTRHNGRAGKHGTYNPKHNDRSFDLENSEHINAELAKKNVYWDCYNGFRSLAKEELLADTFEEVEEMFYSSQYRNHVESQNQRNEKNRHPERNRTTSDLLKNKKTAPEETIFQIGTIDNHVPPEILLQVVTDFLVELDTRFGKNVHILDWALHLDEGTPHIHERHVFDCENSYGEVAPQQEKALEELGFELPDPTQKPSKINNRKKTFDSVCRVILFNITKKYGLDLEEEPEYGGRAYLEKQDYILMKQKQQMEQQEKKLEELTVKIEDIETLVDEVADVAYDKAVEVVSDTVRMETHKEDIRLIEETQNWLRSPERKAPKKEREYAIDRLDGVVKKIRNSMQNALNKLQTVLMKPSVKNAGKEKIKEKAKESIYSKLARAKISADTDNQARWEQQKHQTNRKKDMEL</sequence>
<evidence type="ECO:0000313" key="3">
    <source>
        <dbReference type="EMBL" id="RHF85042.1"/>
    </source>
</evidence>
<feature type="region of interest" description="Disordered" evidence="2">
    <location>
        <begin position="1"/>
        <end position="23"/>
    </location>
</feature>
<evidence type="ECO:0000256" key="1">
    <source>
        <dbReference type="SAM" id="Coils"/>
    </source>
</evidence>
<dbReference type="Proteomes" id="UP000284579">
    <property type="component" value="Unassembled WGS sequence"/>
</dbReference>
<evidence type="ECO:0000256" key="2">
    <source>
        <dbReference type="SAM" id="MobiDB-lite"/>
    </source>
</evidence>
<feature type="region of interest" description="Disordered" evidence="2">
    <location>
        <begin position="387"/>
        <end position="410"/>
    </location>
</feature>
<keyword evidence="1" id="KW-0175">Coiled coil</keyword>
<reference evidence="3 4" key="1">
    <citation type="submission" date="2018-08" db="EMBL/GenBank/DDBJ databases">
        <title>A genome reference for cultivated species of the human gut microbiota.</title>
        <authorList>
            <person name="Zou Y."/>
            <person name="Xue W."/>
            <person name="Luo G."/>
        </authorList>
    </citation>
    <scope>NUCLEOTIDE SEQUENCE [LARGE SCALE GENOMIC DNA]</scope>
    <source>
        <strain evidence="3 4">AM23-3</strain>
    </source>
</reference>
<feature type="region of interest" description="Disordered" evidence="2">
    <location>
        <begin position="78"/>
        <end position="102"/>
    </location>
</feature>
<dbReference type="EMBL" id="QRHO01000003">
    <property type="protein sequence ID" value="RHF85042.1"/>
    <property type="molecule type" value="Genomic_DNA"/>
</dbReference>
<feature type="compositionally biased region" description="Basic residues" evidence="2">
    <location>
        <begin position="1"/>
        <end position="12"/>
    </location>
</feature>
<dbReference type="Gene3D" id="3.30.930.30">
    <property type="match status" value="1"/>
</dbReference>
<dbReference type="AlphaFoldDB" id="A0A3R6H2Y4"/>
<feature type="coiled-coil region" evidence="1">
    <location>
        <begin position="248"/>
        <end position="282"/>
    </location>
</feature>
<evidence type="ECO:0000313" key="4">
    <source>
        <dbReference type="Proteomes" id="UP000284579"/>
    </source>
</evidence>
<proteinExistence type="predicted"/>
<comment type="caution">
    <text evidence="3">The sequence shown here is derived from an EMBL/GenBank/DDBJ whole genome shotgun (WGS) entry which is preliminary data.</text>
</comment>
<gene>
    <name evidence="3" type="ORF">DW656_04495</name>
</gene>
<name>A0A3R6H2Y4_9FIRM</name>
<dbReference type="RefSeq" id="WP_118198681.1">
    <property type="nucleotide sequence ID" value="NZ_QRHO01000003.1"/>
</dbReference>
<protein>
    <submittedName>
        <fullName evidence="3">Serine/arginine repetitive matrix protein 2</fullName>
    </submittedName>
</protein>